<sequence>MSEPSWPAREPRQGPNVLLVLLDDVGFGQFGCYGASIATPTIDALAAAGLRFTNFHVPALCSPTRASLLTGRNHHSVGMGFLAAFDTGFPSYRGHVSPAAATIPEMLHGRHYGSYAVGKWHLTPPGQLSTAGPFDQWPTQRGFDRYYGFLWGEDDQWHPELFYDQHRVDTPDRPGYHVSEDLAARAQEFLADHLTSRPDDPFFCYLAFGACHAPHQAPRDYIDRYRGAFDHGWDRERELVLQRQIDLGVVPAGTRLPPADPGVPAWSDLSEDERRLYARMQEVFAGFMEHTDAQVGAVVDVLRARGVLDDTLVIVMSDNGASGEGGAHGTVNEYRYFLGLDDSVADGLAAIDELGGPRTHNQYPAGWAQAGNTPSRYYKRFTHGGGVRVPLVAHWPGHLDTSQPIRTKFHHAIDLAPTILELTGTTAPRTHRGVAQLPLHGTSMLPALTDAKATTEPRCQYFETAGHRGIYADGWKAVTAHRPGTPFDEDRWELYHLEEDFSEAVDLAGTEPERTRELADLWWREAERYAVLPLDDRMGERVLALDPATDRRRYTLLPGTRLLNHVVGPRFSERAFRITATARCSPSDEGVLLAYGRRAFGFSFFVKDGRLMLDYNLAGRHTVLTATEVLPTGPALLRLDIEPAGPGAHAVLSIDGRPVGRRTVPRLVPAGIACVSVQCGHNAPSPVSDEYEAPFTFTGALDNVVVELGPPVHEQADVDERAQLTWQ</sequence>
<dbReference type="SUPFAM" id="SSF53649">
    <property type="entry name" value="Alkaline phosphatase-like"/>
    <property type="match status" value="1"/>
</dbReference>
<dbReference type="GO" id="GO:0046872">
    <property type="term" value="F:metal ion binding"/>
    <property type="evidence" value="ECO:0007669"/>
    <property type="project" value="UniProtKB-KW"/>
</dbReference>
<evidence type="ECO:0000313" key="7">
    <source>
        <dbReference type="Proteomes" id="UP000294739"/>
    </source>
</evidence>
<accession>A0A4R5DV72</accession>
<dbReference type="InterPro" id="IPR050738">
    <property type="entry name" value="Sulfatase"/>
</dbReference>
<dbReference type="InParanoid" id="A0A4R5DV72"/>
<feature type="domain" description="Sulfatase N-terminal" evidence="5">
    <location>
        <begin position="15"/>
        <end position="424"/>
    </location>
</feature>
<dbReference type="CDD" id="cd16025">
    <property type="entry name" value="PAS_like"/>
    <property type="match status" value="1"/>
</dbReference>
<dbReference type="Gene3D" id="3.30.1120.10">
    <property type="match status" value="1"/>
</dbReference>
<dbReference type="PANTHER" id="PTHR42693:SF43">
    <property type="entry name" value="BLL2667 PROTEIN"/>
    <property type="match status" value="1"/>
</dbReference>
<dbReference type="AlphaFoldDB" id="A0A4R5DV72"/>
<comment type="caution">
    <text evidence="6">The sequence shown here is derived from an EMBL/GenBank/DDBJ whole genome shotgun (WGS) entry which is preliminary data.</text>
</comment>
<dbReference type="EMBL" id="SMKZ01000002">
    <property type="protein sequence ID" value="TDE14913.1"/>
    <property type="molecule type" value="Genomic_DNA"/>
</dbReference>
<evidence type="ECO:0000313" key="6">
    <source>
        <dbReference type="EMBL" id="TDE14913.1"/>
    </source>
</evidence>
<name>A0A4R5DV72_9ACTN</name>
<dbReference type="GO" id="GO:0016787">
    <property type="term" value="F:hydrolase activity"/>
    <property type="evidence" value="ECO:0007669"/>
    <property type="project" value="UniProtKB-KW"/>
</dbReference>
<gene>
    <name evidence="6" type="ORF">E1269_01965</name>
</gene>
<dbReference type="InterPro" id="IPR017850">
    <property type="entry name" value="Alkaline_phosphatase_core_sf"/>
</dbReference>
<dbReference type="OrthoDB" id="9777306at2"/>
<dbReference type="RefSeq" id="WP_131890500.1">
    <property type="nucleotide sequence ID" value="NZ_SMKZ01000002.1"/>
</dbReference>
<keyword evidence="4" id="KW-0106">Calcium</keyword>
<dbReference type="InterPro" id="IPR000917">
    <property type="entry name" value="Sulfatase_N"/>
</dbReference>
<dbReference type="Pfam" id="PF00884">
    <property type="entry name" value="Sulfatase"/>
    <property type="match status" value="1"/>
</dbReference>
<dbReference type="PANTHER" id="PTHR42693">
    <property type="entry name" value="ARYLSULFATASE FAMILY MEMBER"/>
    <property type="match status" value="1"/>
</dbReference>
<evidence type="ECO:0000256" key="2">
    <source>
        <dbReference type="ARBA" id="ARBA00022723"/>
    </source>
</evidence>
<dbReference type="Proteomes" id="UP000294739">
    <property type="component" value="Unassembled WGS sequence"/>
</dbReference>
<comment type="similarity">
    <text evidence="1">Belongs to the sulfatase family.</text>
</comment>
<evidence type="ECO:0000259" key="5">
    <source>
        <dbReference type="Pfam" id="PF00884"/>
    </source>
</evidence>
<reference evidence="6 7" key="1">
    <citation type="submission" date="2019-03" db="EMBL/GenBank/DDBJ databases">
        <title>Draft genome sequences of novel Actinobacteria.</title>
        <authorList>
            <person name="Sahin N."/>
            <person name="Ay H."/>
            <person name="Saygin H."/>
        </authorList>
    </citation>
    <scope>NUCLEOTIDE SEQUENCE [LARGE SCALE GENOMIC DNA]</scope>
    <source>
        <strain evidence="6 7">5K138</strain>
    </source>
</reference>
<keyword evidence="7" id="KW-1185">Reference proteome</keyword>
<organism evidence="6 7">
    <name type="scientific">Jiangella asiatica</name>
    <dbReference type="NCBI Taxonomy" id="2530372"/>
    <lineage>
        <taxon>Bacteria</taxon>
        <taxon>Bacillati</taxon>
        <taxon>Actinomycetota</taxon>
        <taxon>Actinomycetes</taxon>
        <taxon>Jiangellales</taxon>
        <taxon>Jiangellaceae</taxon>
        <taxon>Jiangella</taxon>
    </lineage>
</organism>
<evidence type="ECO:0000256" key="3">
    <source>
        <dbReference type="ARBA" id="ARBA00022801"/>
    </source>
</evidence>
<protein>
    <submittedName>
        <fullName evidence="6">Arylsulfatase</fullName>
    </submittedName>
</protein>
<dbReference type="Gene3D" id="3.40.720.10">
    <property type="entry name" value="Alkaline Phosphatase, subunit A"/>
    <property type="match status" value="1"/>
</dbReference>
<evidence type="ECO:0000256" key="4">
    <source>
        <dbReference type="ARBA" id="ARBA00022837"/>
    </source>
</evidence>
<dbReference type="PROSITE" id="PS00523">
    <property type="entry name" value="SULFATASE_1"/>
    <property type="match status" value="1"/>
</dbReference>
<keyword evidence="2" id="KW-0479">Metal-binding</keyword>
<proteinExistence type="inferred from homology"/>
<dbReference type="InterPro" id="IPR024607">
    <property type="entry name" value="Sulfatase_CS"/>
</dbReference>
<keyword evidence="3" id="KW-0378">Hydrolase</keyword>
<evidence type="ECO:0000256" key="1">
    <source>
        <dbReference type="ARBA" id="ARBA00008779"/>
    </source>
</evidence>